<keyword evidence="1" id="KW-0812">Transmembrane</keyword>
<name>A0A0R2ABE9_9LACO</name>
<dbReference type="Proteomes" id="UP000051008">
    <property type="component" value="Unassembled WGS sequence"/>
</dbReference>
<feature type="domain" description="DUF3899" evidence="2">
    <location>
        <begin position="37"/>
        <end position="120"/>
    </location>
</feature>
<dbReference type="EMBL" id="AYYP01000044">
    <property type="protein sequence ID" value="KRM64053.1"/>
    <property type="molecule type" value="Genomic_DNA"/>
</dbReference>
<feature type="transmembrane region" description="Helical" evidence="1">
    <location>
        <begin position="101"/>
        <end position="119"/>
    </location>
</feature>
<keyword evidence="4" id="KW-1185">Reference proteome</keyword>
<evidence type="ECO:0000256" key="1">
    <source>
        <dbReference type="SAM" id="Phobius"/>
    </source>
</evidence>
<keyword evidence="1" id="KW-0472">Membrane</keyword>
<dbReference type="PATRIC" id="fig|1423718.3.peg.65"/>
<reference evidence="3 4" key="1">
    <citation type="journal article" date="2015" name="Genome Announc.">
        <title>Expanding the biotechnology potential of lactobacilli through comparative genomics of 213 strains and associated genera.</title>
        <authorList>
            <person name="Sun Z."/>
            <person name="Harris H.M."/>
            <person name="McCann A."/>
            <person name="Guo C."/>
            <person name="Argimon S."/>
            <person name="Zhang W."/>
            <person name="Yang X."/>
            <person name="Jeffery I.B."/>
            <person name="Cooney J.C."/>
            <person name="Kagawa T.F."/>
            <person name="Liu W."/>
            <person name="Song Y."/>
            <person name="Salvetti E."/>
            <person name="Wrobel A."/>
            <person name="Rasinkangas P."/>
            <person name="Parkhill J."/>
            <person name="Rea M.C."/>
            <person name="O'Sullivan O."/>
            <person name="Ritari J."/>
            <person name="Douillard F.P."/>
            <person name="Paul Ross R."/>
            <person name="Yang R."/>
            <person name="Briner A.E."/>
            <person name="Felis G.E."/>
            <person name="de Vos W.M."/>
            <person name="Barrangou R."/>
            <person name="Klaenhammer T.R."/>
            <person name="Caufield P.W."/>
            <person name="Cui Y."/>
            <person name="Zhang H."/>
            <person name="O'Toole P.W."/>
        </authorList>
    </citation>
    <scope>NUCLEOTIDE SEQUENCE [LARGE SCALE GENOMIC DNA]</scope>
    <source>
        <strain evidence="3 4">DSM 20509</strain>
    </source>
</reference>
<dbReference type="OrthoDB" id="2297631at2"/>
<dbReference type="InterPro" id="IPR025007">
    <property type="entry name" value="DUF3899"/>
</dbReference>
<dbReference type="AlphaFoldDB" id="A0A0R2ABE9"/>
<evidence type="ECO:0000259" key="2">
    <source>
        <dbReference type="Pfam" id="PF13038"/>
    </source>
</evidence>
<sequence length="121" mass="13241">MRNLQTKLWLKLDGAVLLLALATALCGRWLGVAVQVSNVMFLVGLLLICLMIINILLHASLLAGWFKKKQAGESDEEYQARKIDVKSVASKKNKPIHFQSFAANCLVIGLGLIVLAIVITI</sequence>
<keyword evidence="1" id="KW-1133">Transmembrane helix</keyword>
<organism evidence="3 4">
    <name type="scientific">Ligilactobacillus agilis DSM 20509</name>
    <dbReference type="NCBI Taxonomy" id="1423718"/>
    <lineage>
        <taxon>Bacteria</taxon>
        <taxon>Bacillati</taxon>
        <taxon>Bacillota</taxon>
        <taxon>Bacilli</taxon>
        <taxon>Lactobacillales</taxon>
        <taxon>Lactobacillaceae</taxon>
        <taxon>Ligilactobacillus</taxon>
    </lineage>
</organism>
<proteinExistence type="predicted"/>
<accession>A0A0R2ABE9</accession>
<feature type="transmembrane region" description="Helical" evidence="1">
    <location>
        <begin position="43"/>
        <end position="66"/>
    </location>
</feature>
<comment type="caution">
    <text evidence="3">The sequence shown here is derived from an EMBL/GenBank/DDBJ whole genome shotgun (WGS) entry which is preliminary data.</text>
</comment>
<evidence type="ECO:0000313" key="3">
    <source>
        <dbReference type="EMBL" id="KRM64053.1"/>
    </source>
</evidence>
<dbReference type="RefSeq" id="WP_082618695.1">
    <property type="nucleotide sequence ID" value="NZ_AYYP01000044.1"/>
</dbReference>
<evidence type="ECO:0000313" key="4">
    <source>
        <dbReference type="Proteomes" id="UP000051008"/>
    </source>
</evidence>
<protein>
    <recommendedName>
        <fullName evidence="2">DUF3899 domain-containing protein</fullName>
    </recommendedName>
</protein>
<gene>
    <name evidence="3" type="ORF">FC14_GL000063</name>
</gene>
<dbReference type="Pfam" id="PF13038">
    <property type="entry name" value="DUF3899"/>
    <property type="match status" value="1"/>
</dbReference>